<protein>
    <recommendedName>
        <fullName evidence="4">DUF7137 domain-containing protein</fullName>
    </recommendedName>
</protein>
<feature type="compositionally biased region" description="Polar residues" evidence="1">
    <location>
        <begin position="108"/>
        <end position="117"/>
    </location>
</feature>
<name>A0A2T0FPQ7_9ASCO</name>
<organism evidence="5 6">
    <name type="scientific">Wickerhamiella sorbophila</name>
    <dbReference type="NCBI Taxonomy" id="45607"/>
    <lineage>
        <taxon>Eukaryota</taxon>
        <taxon>Fungi</taxon>
        <taxon>Dikarya</taxon>
        <taxon>Ascomycota</taxon>
        <taxon>Saccharomycotina</taxon>
        <taxon>Dipodascomycetes</taxon>
        <taxon>Dipodascales</taxon>
        <taxon>Trichomonascaceae</taxon>
        <taxon>Wickerhamiella</taxon>
    </lineage>
</organism>
<evidence type="ECO:0000256" key="3">
    <source>
        <dbReference type="SAM" id="SignalP"/>
    </source>
</evidence>
<dbReference type="STRING" id="45607.A0A2T0FPQ7"/>
<dbReference type="Pfam" id="PF23585">
    <property type="entry name" value="DUF7137"/>
    <property type="match status" value="1"/>
</dbReference>
<feature type="transmembrane region" description="Helical" evidence="2">
    <location>
        <begin position="261"/>
        <end position="289"/>
    </location>
</feature>
<gene>
    <name evidence="5" type="ORF">B9G98_04588</name>
</gene>
<keyword evidence="6" id="KW-1185">Reference proteome</keyword>
<keyword evidence="3" id="KW-0732">Signal</keyword>
<dbReference type="AlphaFoldDB" id="A0A2T0FPQ7"/>
<sequence>MKSGILLATLLASTVALPAREVASVALWDNVEPEIKAEATPVKKDDHNQSQNGNSTEQSQNKDSSAAATTSGDSQSTSDSDSNSSSDDNSDSDSQTADKSDGSKETSKSPSPTGTHIYANNTAAISINPNLPAGSVVLNVPTSTANTYVKAGEYATFEWTFTNLIVSPTAVNVEAYCSANMQTYTIATNQSIDNTMAVWNTSDVLATAEVGLMTAQYTLYIYDSNATATSISSAGFLTPLTYIFGVYLPQKYQPWAQSINYMNLGAVMTPPGIMTTVFGVLSLLVIGLMA</sequence>
<feature type="signal peptide" evidence="3">
    <location>
        <begin position="1"/>
        <end position="16"/>
    </location>
</feature>
<keyword evidence="2" id="KW-0812">Transmembrane</keyword>
<accession>A0A2T0FPQ7</accession>
<comment type="caution">
    <text evidence="5">The sequence shown here is derived from an EMBL/GenBank/DDBJ whole genome shotgun (WGS) entry which is preliminary data.</text>
</comment>
<keyword evidence="2" id="KW-0472">Membrane</keyword>
<dbReference type="GeneID" id="36518336"/>
<dbReference type="InterPro" id="IPR055561">
    <property type="entry name" value="DUF7137"/>
</dbReference>
<feature type="compositionally biased region" description="Basic and acidic residues" evidence="1">
    <location>
        <begin position="96"/>
        <end position="107"/>
    </location>
</feature>
<feature type="transmembrane region" description="Helical" evidence="2">
    <location>
        <begin position="231"/>
        <end position="249"/>
    </location>
</feature>
<feature type="chain" id="PRO_5015622419" description="DUF7137 domain-containing protein" evidence="3">
    <location>
        <begin position="17"/>
        <end position="290"/>
    </location>
</feature>
<dbReference type="EMBL" id="NDIQ01000022">
    <property type="protein sequence ID" value="PRT56968.1"/>
    <property type="molecule type" value="Genomic_DNA"/>
</dbReference>
<feature type="compositionally biased region" description="Polar residues" evidence="1">
    <location>
        <begin position="49"/>
        <end position="62"/>
    </location>
</feature>
<reference evidence="5 6" key="1">
    <citation type="submission" date="2017-04" db="EMBL/GenBank/DDBJ databases">
        <title>Genome sequencing of [Candida] sorbophila.</title>
        <authorList>
            <person name="Ahn J.O."/>
        </authorList>
    </citation>
    <scope>NUCLEOTIDE SEQUENCE [LARGE SCALE GENOMIC DNA]</scope>
    <source>
        <strain evidence="5 6">DS02</strain>
    </source>
</reference>
<dbReference type="PANTHER" id="PTHR42028">
    <property type="entry name" value="CHROMOSOME 1, WHOLE GENOME SHOTGUN SEQUENCE"/>
    <property type="match status" value="1"/>
</dbReference>
<evidence type="ECO:0000256" key="2">
    <source>
        <dbReference type="SAM" id="Phobius"/>
    </source>
</evidence>
<feature type="domain" description="DUF7137" evidence="4">
    <location>
        <begin position="131"/>
        <end position="259"/>
    </location>
</feature>
<feature type="region of interest" description="Disordered" evidence="1">
    <location>
        <begin position="32"/>
        <end position="117"/>
    </location>
</feature>
<keyword evidence="2" id="KW-1133">Transmembrane helix</keyword>
<evidence type="ECO:0000256" key="1">
    <source>
        <dbReference type="SAM" id="MobiDB-lite"/>
    </source>
</evidence>
<dbReference type="Proteomes" id="UP000238350">
    <property type="component" value="Unassembled WGS sequence"/>
</dbReference>
<evidence type="ECO:0000313" key="5">
    <source>
        <dbReference type="EMBL" id="PRT56968.1"/>
    </source>
</evidence>
<evidence type="ECO:0000259" key="4">
    <source>
        <dbReference type="Pfam" id="PF23585"/>
    </source>
</evidence>
<proteinExistence type="predicted"/>
<dbReference type="RefSeq" id="XP_024666913.1">
    <property type="nucleotide sequence ID" value="XM_024811145.1"/>
</dbReference>
<evidence type="ECO:0000313" key="6">
    <source>
        <dbReference type="Proteomes" id="UP000238350"/>
    </source>
</evidence>
<dbReference type="PANTHER" id="PTHR42028:SF1">
    <property type="entry name" value="YALI0E30657P"/>
    <property type="match status" value="1"/>
</dbReference>
<feature type="compositionally biased region" description="Low complexity" evidence="1">
    <location>
        <begin position="63"/>
        <end position="95"/>
    </location>
</feature>
<dbReference type="OrthoDB" id="2435509at2759"/>
<feature type="compositionally biased region" description="Basic and acidic residues" evidence="1">
    <location>
        <begin position="33"/>
        <end position="48"/>
    </location>
</feature>